<feature type="transmembrane region" description="Helical" evidence="5">
    <location>
        <begin position="239"/>
        <end position="257"/>
    </location>
</feature>
<evidence type="ECO:0000313" key="6">
    <source>
        <dbReference type="EMBL" id="GAA0502286.1"/>
    </source>
</evidence>
<evidence type="ECO:0000313" key="7">
    <source>
        <dbReference type="Proteomes" id="UP001500880"/>
    </source>
</evidence>
<dbReference type="InterPro" id="IPR050768">
    <property type="entry name" value="UPF0353/GerABKA_families"/>
</dbReference>
<keyword evidence="7" id="KW-1185">Reference proteome</keyword>
<dbReference type="RefSeq" id="WP_343843377.1">
    <property type="nucleotide sequence ID" value="NZ_BAAADO010000008.1"/>
</dbReference>
<comment type="similarity">
    <text evidence="2 4">Belongs to the GerABKA family.</text>
</comment>
<gene>
    <name evidence="6" type="ORF">GCM10008986_32360</name>
</gene>
<reference evidence="7" key="1">
    <citation type="journal article" date="2019" name="Int. J. Syst. Evol. Microbiol.">
        <title>The Global Catalogue of Microorganisms (GCM) 10K type strain sequencing project: providing services to taxonomists for standard genome sequencing and annotation.</title>
        <authorList>
            <consortium name="The Broad Institute Genomics Platform"/>
            <consortium name="The Broad Institute Genome Sequencing Center for Infectious Disease"/>
            <person name="Wu L."/>
            <person name="Ma J."/>
        </authorList>
    </citation>
    <scope>NUCLEOTIDE SEQUENCE [LARGE SCALE GENOMIC DNA]</scope>
    <source>
        <strain evidence="7">JCM 12389</strain>
    </source>
</reference>
<dbReference type="PIRSF" id="PIRSF005690">
    <property type="entry name" value="GerBA"/>
    <property type="match status" value="1"/>
</dbReference>
<evidence type="ECO:0000256" key="1">
    <source>
        <dbReference type="ARBA" id="ARBA00004141"/>
    </source>
</evidence>
<dbReference type="Proteomes" id="UP001500880">
    <property type="component" value="Unassembled WGS sequence"/>
</dbReference>
<keyword evidence="3 4" id="KW-0472">Membrane</keyword>
<evidence type="ECO:0000256" key="2">
    <source>
        <dbReference type="ARBA" id="ARBA00005278"/>
    </source>
</evidence>
<evidence type="ECO:0000256" key="4">
    <source>
        <dbReference type="PIRNR" id="PIRNR005690"/>
    </source>
</evidence>
<feature type="transmembrane region" description="Helical" evidence="5">
    <location>
        <begin position="277"/>
        <end position="300"/>
    </location>
</feature>
<feature type="transmembrane region" description="Helical" evidence="5">
    <location>
        <begin position="370"/>
        <end position="391"/>
    </location>
</feature>
<feature type="transmembrane region" description="Helical" evidence="5">
    <location>
        <begin position="403"/>
        <end position="429"/>
    </location>
</feature>
<evidence type="ECO:0000256" key="3">
    <source>
        <dbReference type="ARBA" id="ARBA00023136"/>
    </source>
</evidence>
<organism evidence="6 7">
    <name type="scientific">Salinibacillus aidingensis</name>
    <dbReference type="NCBI Taxonomy" id="237684"/>
    <lineage>
        <taxon>Bacteria</taxon>
        <taxon>Bacillati</taxon>
        <taxon>Bacillota</taxon>
        <taxon>Bacilli</taxon>
        <taxon>Bacillales</taxon>
        <taxon>Bacillaceae</taxon>
        <taxon>Salinibacillus</taxon>
    </lineage>
</organism>
<keyword evidence="5" id="KW-0812">Transmembrane</keyword>
<dbReference type="Pfam" id="PF03323">
    <property type="entry name" value="GerA"/>
    <property type="match status" value="1"/>
</dbReference>
<proteinExistence type="inferred from homology"/>
<protein>
    <submittedName>
        <fullName evidence="6">Spore germination protein</fullName>
    </submittedName>
</protein>
<dbReference type="PANTHER" id="PTHR22550:SF5">
    <property type="entry name" value="LEUCINE ZIPPER PROTEIN 4"/>
    <property type="match status" value="1"/>
</dbReference>
<evidence type="ECO:0000256" key="5">
    <source>
        <dbReference type="SAM" id="Phobius"/>
    </source>
</evidence>
<comment type="subcellular location">
    <subcellularLocation>
        <location evidence="4">Cell membrane</location>
    </subcellularLocation>
    <subcellularLocation>
        <location evidence="1">Membrane</location>
        <topology evidence="1">Multi-pass membrane protein</topology>
    </subcellularLocation>
</comment>
<sequence length="450" mass="51430">MFSFKKSEVERVKPVLEKQFKATEDAQFRTLSLENDQEIELVYIQTVIDNANIHEQFFKPFFEINDVTRYESYLKSLPNFKEFKDEQDTVKEMLHGSVVIFIKDQVYIVGFIHQENSQVLDASVETTILGPQKALSENIYTNLNLIRHRYHKKSLRVEKAPDIGSKSNIQVCILYDEKEAEPKIVDQVKKRLDQANRPIVQSAGELHRALTNRKRRMFPTLLVTERPDRIAYNLSQGKVIIMIEGIPFVLIGPTVFYDFMSSMEDFYQPYWVSKFLIILRYVGLFISLFLPSAYVGIISYNPEVLRIQLAFSIAGSRMPVPYPSYLEVLFMLIMMEMLVEASIRLPKTIGPTATTVGGLILGQAATDAGLVSNIMIIIVAAVAISNFIIPINEMSFAMRVMKYLLLLITTLSGLIGLVLGTVGLIYYLVYLDSFGKPYLKLFTSRQKQHI</sequence>
<name>A0ABP3LJP2_9BACI</name>
<comment type="caution">
    <text evidence="6">The sequence shown here is derived from an EMBL/GenBank/DDBJ whole genome shotgun (WGS) entry which is preliminary data.</text>
</comment>
<dbReference type="PANTHER" id="PTHR22550">
    <property type="entry name" value="SPORE GERMINATION PROTEIN"/>
    <property type="match status" value="1"/>
</dbReference>
<accession>A0ABP3LJP2</accession>
<dbReference type="InterPro" id="IPR004995">
    <property type="entry name" value="Spore_Ger"/>
</dbReference>
<dbReference type="EMBL" id="BAAADO010000008">
    <property type="protein sequence ID" value="GAA0502286.1"/>
    <property type="molecule type" value="Genomic_DNA"/>
</dbReference>
<keyword evidence="5" id="KW-1133">Transmembrane helix</keyword>